<evidence type="ECO:0000256" key="1">
    <source>
        <dbReference type="SAM" id="MobiDB-lite"/>
    </source>
</evidence>
<dbReference type="OrthoDB" id="7875798at2"/>
<dbReference type="AlphaFoldDB" id="A0A1N7LZ39"/>
<feature type="compositionally biased region" description="Polar residues" evidence="1">
    <location>
        <begin position="8"/>
        <end position="18"/>
    </location>
</feature>
<sequence length="594" mass="60332">MADETELNAAQTSSTDSNGVDAESGVSELDAFHLHGKGNSALEDAEEQSLSDGDNGDDLMNNANIQTGRRDTFESILAAGVPQGAAEGDSVDVAQDSYTPSEADNGVAADFSAPPVVTSVAPAPPLEVADEAAPPTIDTAISLPEATVLPTVALPADDVVADTGAVAAAVADVTTDTSTPVETTTAAPEDNDPVAQAPSLLTPLASGVEDEPLKLTITAGLNDTDGGSETLSVVMRDVPGDFSFVDGNGDPVGTLNTDGSWTFTAAEVKDLYLVRPDNYSGDLTFTVTATSTEIGGSTSSITQSLSIHVEAVADTATLSAQDSAGTENSWISLNVETGLVDTDGSESLSVYITGVPDGATLNHGTMLTSAVTLEDGTTFPAGTWVLSSSDVSGLQVLPATNDSADFQLQVYSATTESMNGDVAVSGPATINVDVGVVAPSVDGTSVATEDSWSPLTLSASVNAADGSESMTVTLTNLSDGAILRQASTGTILTPNADGSYTITGMLDDLEVRWDSSSHLNSDANIEFDITATVTDVDVGTSLETDRDTNSTTVHMVVDVVAVADSVNLGGLTSASDEDTSVALNPTIQLTDTDG</sequence>
<dbReference type="Proteomes" id="UP000185678">
    <property type="component" value="Unassembled WGS sequence"/>
</dbReference>
<evidence type="ECO:0008006" key="4">
    <source>
        <dbReference type="Google" id="ProtNLM"/>
    </source>
</evidence>
<name>A0A1N7LZ39_9PROT</name>
<feature type="region of interest" description="Disordered" evidence="1">
    <location>
        <begin position="1"/>
        <end position="67"/>
    </location>
</feature>
<dbReference type="EMBL" id="FTOA01000003">
    <property type="protein sequence ID" value="SIS79083.1"/>
    <property type="molecule type" value="Genomic_DNA"/>
</dbReference>
<organism evidence="2 3">
    <name type="scientific">Insolitispirillum peregrinum</name>
    <dbReference type="NCBI Taxonomy" id="80876"/>
    <lineage>
        <taxon>Bacteria</taxon>
        <taxon>Pseudomonadati</taxon>
        <taxon>Pseudomonadota</taxon>
        <taxon>Alphaproteobacteria</taxon>
        <taxon>Rhodospirillales</taxon>
        <taxon>Novispirillaceae</taxon>
        <taxon>Insolitispirillum</taxon>
    </lineage>
</organism>
<proteinExistence type="predicted"/>
<accession>A0A1N7LZ39</accession>
<dbReference type="STRING" id="80876.SAMN05421779_103648"/>
<evidence type="ECO:0000313" key="3">
    <source>
        <dbReference type="Proteomes" id="UP000185678"/>
    </source>
</evidence>
<protein>
    <recommendedName>
        <fullName evidence="4">VCBS repeat-containing protein</fullName>
    </recommendedName>
</protein>
<gene>
    <name evidence="2" type="ORF">SAMN05421779_103648</name>
</gene>
<feature type="non-terminal residue" evidence="2">
    <location>
        <position position="594"/>
    </location>
</feature>
<feature type="compositionally biased region" description="Acidic residues" evidence="1">
    <location>
        <begin position="43"/>
        <end position="57"/>
    </location>
</feature>
<evidence type="ECO:0000313" key="2">
    <source>
        <dbReference type="EMBL" id="SIS79083.1"/>
    </source>
</evidence>
<keyword evidence="3" id="KW-1185">Reference proteome</keyword>
<dbReference type="RefSeq" id="WP_139332860.1">
    <property type="nucleotide sequence ID" value="NZ_FTOA01000003.1"/>
</dbReference>
<reference evidence="2 3" key="1">
    <citation type="submission" date="2017-01" db="EMBL/GenBank/DDBJ databases">
        <authorList>
            <person name="Mah S.A."/>
            <person name="Swanson W.J."/>
            <person name="Moy G.W."/>
            <person name="Vacquier V.D."/>
        </authorList>
    </citation>
    <scope>NUCLEOTIDE SEQUENCE [LARGE SCALE GENOMIC DNA]</scope>
    <source>
        <strain evidence="2 3">DSM 11589</strain>
    </source>
</reference>